<dbReference type="PRINTS" id="PR00449">
    <property type="entry name" value="RASTRNSFRMNG"/>
</dbReference>
<evidence type="ECO:0000313" key="3">
    <source>
        <dbReference type="EMBL" id="CBJ29153.1"/>
    </source>
</evidence>
<evidence type="ECO:0000256" key="1">
    <source>
        <dbReference type="ARBA" id="ARBA00022741"/>
    </source>
</evidence>
<dbReference type="GO" id="GO:0005525">
    <property type="term" value="F:GTP binding"/>
    <property type="evidence" value="ECO:0007669"/>
    <property type="project" value="UniProtKB-KW"/>
</dbReference>
<dbReference type="InterPro" id="IPR027417">
    <property type="entry name" value="P-loop_NTPase"/>
</dbReference>
<dbReference type="InParanoid" id="D7FJQ1"/>
<dbReference type="AlphaFoldDB" id="D7FJQ1"/>
<dbReference type="Gene3D" id="3.40.50.300">
    <property type="entry name" value="P-loop containing nucleotide triphosphate hydrolases"/>
    <property type="match status" value="1"/>
</dbReference>
<dbReference type="EMBL" id="FN647972">
    <property type="protein sequence ID" value="CBJ29153.1"/>
    <property type="molecule type" value="Genomic_DNA"/>
</dbReference>
<dbReference type="InterPro" id="IPR001806">
    <property type="entry name" value="Small_GTPase"/>
</dbReference>
<dbReference type="NCBIfam" id="TIGR00231">
    <property type="entry name" value="small_GTP"/>
    <property type="match status" value="1"/>
</dbReference>
<dbReference type="OMA" id="KMWGQPS"/>
<gene>
    <name evidence="3" type="primary">IFT27</name>
    <name evidence="3" type="ORF">Esi_0136_0019</name>
</gene>
<dbReference type="SMART" id="SM00174">
    <property type="entry name" value="RHO"/>
    <property type="match status" value="1"/>
</dbReference>
<keyword evidence="2" id="KW-0342">GTP-binding</keyword>
<name>D7FJQ1_ECTSI</name>
<sequence>MSRADTILSGSVAAPSQSGVRSMQTTHRTTLMLRAKVVVVGDACVGKTSVVQMFKSGGHDYPKNYIMTIGVDFGVKQVKVPETDCVVELFLFDCPGQGVFNKLEQGAAYYENAAFVCVVFDVSNRDSFESCGRWLQGVRAALPTTSAPLPGVVIANKSDLREGGINARAVVETKEGRLFALQNGLDYFETSAAGAKGIDAPFHHMATSFHETYEKTIEGAEGEGGLP</sequence>
<dbReference type="PANTHER" id="PTHR47977">
    <property type="entry name" value="RAS-RELATED PROTEIN RAB"/>
    <property type="match status" value="1"/>
</dbReference>
<dbReference type="SMART" id="SM00175">
    <property type="entry name" value="RAB"/>
    <property type="match status" value="1"/>
</dbReference>
<dbReference type="FunFam" id="3.40.50.300:FF:001447">
    <property type="entry name" value="Ras-related protein Rab-1B"/>
    <property type="match status" value="1"/>
</dbReference>
<keyword evidence="4" id="KW-1185">Reference proteome</keyword>
<dbReference type="eggNOG" id="KOG0079">
    <property type="taxonomic scope" value="Eukaryota"/>
</dbReference>
<evidence type="ECO:0000256" key="2">
    <source>
        <dbReference type="ARBA" id="ARBA00023134"/>
    </source>
</evidence>
<dbReference type="Pfam" id="PF00071">
    <property type="entry name" value="Ras"/>
    <property type="match status" value="1"/>
</dbReference>
<dbReference type="PROSITE" id="PS51419">
    <property type="entry name" value="RAB"/>
    <property type="match status" value="1"/>
</dbReference>
<dbReference type="SUPFAM" id="SSF52540">
    <property type="entry name" value="P-loop containing nucleoside triphosphate hydrolases"/>
    <property type="match status" value="1"/>
</dbReference>
<dbReference type="STRING" id="2880.D7FJQ1"/>
<dbReference type="EMBL" id="FN649741">
    <property type="protein sequence ID" value="CBJ29153.1"/>
    <property type="molecule type" value="Genomic_DNA"/>
</dbReference>
<organism evidence="3 4">
    <name type="scientific">Ectocarpus siliculosus</name>
    <name type="common">Brown alga</name>
    <name type="synonym">Conferva siliculosa</name>
    <dbReference type="NCBI Taxonomy" id="2880"/>
    <lineage>
        <taxon>Eukaryota</taxon>
        <taxon>Sar</taxon>
        <taxon>Stramenopiles</taxon>
        <taxon>Ochrophyta</taxon>
        <taxon>PX clade</taxon>
        <taxon>Phaeophyceae</taxon>
        <taxon>Ectocarpales</taxon>
        <taxon>Ectocarpaceae</taxon>
        <taxon>Ectocarpus</taxon>
    </lineage>
</organism>
<dbReference type="InterPro" id="IPR005225">
    <property type="entry name" value="Small_GTP-bd"/>
</dbReference>
<dbReference type="OrthoDB" id="265044at2759"/>
<evidence type="ECO:0000313" key="4">
    <source>
        <dbReference type="Proteomes" id="UP000002630"/>
    </source>
</evidence>
<dbReference type="SMART" id="SM00173">
    <property type="entry name" value="RAS"/>
    <property type="match status" value="1"/>
</dbReference>
<dbReference type="GO" id="GO:0003924">
    <property type="term" value="F:GTPase activity"/>
    <property type="evidence" value="ECO:0007669"/>
    <property type="project" value="InterPro"/>
</dbReference>
<accession>D7FJQ1</accession>
<dbReference type="Proteomes" id="UP000002630">
    <property type="component" value="Linkage Group LG16"/>
</dbReference>
<keyword evidence="1" id="KW-0547">Nucleotide-binding</keyword>
<dbReference type="InterPro" id="IPR050227">
    <property type="entry name" value="Rab"/>
</dbReference>
<proteinExistence type="predicted"/>
<reference evidence="3 4" key="1">
    <citation type="journal article" date="2010" name="Nature">
        <title>The Ectocarpus genome and the independent evolution of multicellularity in brown algae.</title>
        <authorList>
            <person name="Cock J.M."/>
            <person name="Sterck L."/>
            <person name="Rouze P."/>
            <person name="Scornet D."/>
            <person name="Allen A.E."/>
            <person name="Amoutzias G."/>
            <person name="Anthouard V."/>
            <person name="Artiguenave F."/>
            <person name="Aury J.M."/>
            <person name="Badger J.H."/>
            <person name="Beszteri B."/>
            <person name="Billiau K."/>
            <person name="Bonnet E."/>
            <person name="Bothwell J.H."/>
            <person name="Bowler C."/>
            <person name="Boyen C."/>
            <person name="Brownlee C."/>
            <person name="Carrano C.J."/>
            <person name="Charrier B."/>
            <person name="Cho G.Y."/>
            <person name="Coelho S.M."/>
            <person name="Collen J."/>
            <person name="Corre E."/>
            <person name="Da Silva C."/>
            <person name="Delage L."/>
            <person name="Delaroque N."/>
            <person name="Dittami S.M."/>
            <person name="Doulbeau S."/>
            <person name="Elias M."/>
            <person name="Farnham G."/>
            <person name="Gachon C.M."/>
            <person name="Gschloessl B."/>
            <person name="Heesch S."/>
            <person name="Jabbari K."/>
            <person name="Jubin C."/>
            <person name="Kawai H."/>
            <person name="Kimura K."/>
            <person name="Kloareg B."/>
            <person name="Kupper F.C."/>
            <person name="Lang D."/>
            <person name="Le Bail A."/>
            <person name="Leblanc C."/>
            <person name="Lerouge P."/>
            <person name="Lohr M."/>
            <person name="Lopez P.J."/>
            <person name="Martens C."/>
            <person name="Maumus F."/>
            <person name="Michel G."/>
            <person name="Miranda-Saavedra D."/>
            <person name="Morales J."/>
            <person name="Moreau H."/>
            <person name="Motomura T."/>
            <person name="Nagasato C."/>
            <person name="Napoli C.A."/>
            <person name="Nelson D.R."/>
            <person name="Nyvall-Collen P."/>
            <person name="Peters A.F."/>
            <person name="Pommier C."/>
            <person name="Potin P."/>
            <person name="Poulain J."/>
            <person name="Quesneville H."/>
            <person name="Read B."/>
            <person name="Rensing S.A."/>
            <person name="Ritter A."/>
            <person name="Rousvoal S."/>
            <person name="Samanta M."/>
            <person name="Samson G."/>
            <person name="Schroeder D.C."/>
            <person name="Segurens B."/>
            <person name="Strittmatter M."/>
            <person name="Tonon T."/>
            <person name="Tregear J.W."/>
            <person name="Valentin K."/>
            <person name="von Dassow P."/>
            <person name="Yamagishi T."/>
            <person name="Van de Peer Y."/>
            <person name="Wincker P."/>
        </authorList>
    </citation>
    <scope>NUCLEOTIDE SEQUENCE [LARGE SCALE GENOMIC DNA]</scope>
    <source>
        <strain evidence="4">Ec32 / CCAP1310/4</strain>
    </source>
</reference>
<protein>
    <submittedName>
        <fullName evidence="3">IFT27, Ras superfamily GTPase</fullName>
    </submittedName>
</protein>